<name>A0A381N158_9ZZZZ</name>
<protein>
    <recommendedName>
        <fullName evidence="2">DUF3576 domain-containing protein</fullName>
    </recommendedName>
</protein>
<dbReference type="EMBL" id="UINC01000034">
    <property type="protein sequence ID" value="SUZ47784.1"/>
    <property type="molecule type" value="Genomic_DNA"/>
</dbReference>
<organism evidence="1">
    <name type="scientific">marine metagenome</name>
    <dbReference type="NCBI Taxonomy" id="408172"/>
    <lineage>
        <taxon>unclassified sequences</taxon>
        <taxon>metagenomes</taxon>
        <taxon>ecological metagenomes</taxon>
    </lineage>
</organism>
<gene>
    <name evidence="1" type="ORF">METZ01_LOCUS638</name>
</gene>
<sequence>MELVLKNILKYCLIIILVTPLLLACAGKADKQISEIENSQYSMAVNAFLWRASLDALSFIPLDKSDPIGGIISTEWFTDINSSNERVKIVVYIKDRRLRADGLSVSVFRQTKVGEGWVDSNTNTETSRLIENSILTKARELRIGTKISD</sequence>
<evidence type="ECO:0000313" key="1">
    <source>
        <dbReference type="EMBL" id="SUZ47784.1"/>
    </source>
</evidence>
<dbReference type="Pfam" id="PF12100">
    <property type="entry name" value="DUF3576"/>
    <property type="match status" value="1"/>
</dbReference>
<accession>A0A381N158</accession>
<proteinExistence type="predicted"/>
<dbReference type="InterPro" id="IPR021959">
    <property type="entry name" value="DUF3576"/>
</dbReference>
<dbReference type="AlphaFoldDB" id="A0A381N158"/>
<dbReference type="PROSITE" id="PS51257">
    <property type="entry name" value="PROKAR_LIPOPROTEIN"/>
    <property type="match status" value="1"/>
</dbReference>
<evidence type="ECO:0008006" key="2">
    <source>
        <dbReference type="Google" id="ProtNLM"/>
    </source>
</evidence>
<reference evidence="1" key="1">
    <citation type="submission" date="2018-05" db="EMBL/GenBank/DDBJ databases">
        <authorList>
            <person name="Lanie J.A."/>
            <person name="Ng W.-L."/>
            <person name="Kazmierczak K.M."/>
            <person name="Andrzejewski T.M."/>
            <person name="Davidsen T.M."/>
            <person name="Wayne K.J."/>
            <person name="Tettelin H."/>
            <person name="Glass J.I."/>
            <person name="Rusch D."/>
            <person name="Podicherti R."/>
            <person name="Tsui H.-C.T."/>
            <person name="Winkler M.E."/>
        </authorList>
    </citation>
    <scope>NUCLEOTIDE SEQUENCE</scope>
</reference>